<dbReference type="Pfam" id="PF08811">
    <property type="entry name" value="DUF1800"/>
    <property type="match status" value="1"/>
</dbReference>
<evidence type="ECO:0000313" key="4">
    <source>
        <dbReference type="Proteomes" id="UP000536835"/>
    </source>
</evidence>
<dbReference type="PANTHER" id="PTHR43737:SF1">
    <property type="entry name" value="DUF1501 DOMAIN-CONTAINING PROTEIN"/>
    <property type="match status" value="1"/>
</dbReference>
<reference evidence="3 4" key="1">
    <citation type="submission" date="2020-05" db="EMBL/GenBank/DDBJ databases">
        <title>Parvularcula mediterraneae sp. nov., isolated from polypropylene straw from shallow seawater of the seashore of Laganas in Zakynthos island, Greece.</title>
        <authorList>
            <person name="Szabo I."/>
            <person name="Al-Omari J."/>
            <person name="Rado J."/>
            <person name="Szerdahelyi G.S."/>
        </authorList>
    </citation>
    <scope>NUCLEOTIDE SEQUENCE [LARGE SCALE GENOMIC DNA]</scope>
    <source>
        <strain evidence="3 4">ZS-1/3</strain>
    </source>
</reference>
<comment type="caution">
    <text evidence="3">The sequence shown here is derived from an EMBL/GenBank/DDBJ whole genome shotgun (WGS) entry which is preliminary data.</text>
</comment>
<dbReference type="PROSITE" id="PS51257">
    <property type="entry name" value="PROKAR_LIPOPROTEIN"/>
    <property type="match status" value="1"/>
</dbReference>
<feature type="chain" id="PRO_5030880389" evidence="2">
    <location>
        <begin position="19"/>
        <end position="616"/>
    </location>
</feature>
<organism evidence="3 4">
    <name type="scientific">Parvularcula mediterranea</name>
    <dbReference type="NCBI Taxonomy" id="2732508"/>
    <lineage>
        <taxon>Bacteria</taxon>
        <taxon>Pseudomonadati</taxon>
        <taxon>Pseudomonadota</taxon>
        <taxon>Alphaproteobacteria</taxon>
        <taxon>Parvularculales</taxon>
        <taxon>Parvularculaceae</taxon>
        <taxon>Parvularcula</taxon>
    </lineage>
</organism>
<dbReference type="AlphaFoldDB" id="A0A7Y3W5Z7"/>
<evidence type="ECO:0000313" key="3">
    <source>
        <dbReference type="EMBL" id="NNU16852.1"/>
    </source>
</evidence>
<feature type="region of interest" description="Disordered" evidence="1">
    <location>
        <begin position="23"/>
        <end position="56"/>
    </location>
</feature>
<sequence>MPGRLSKGLATLALVALAACSGGGGGDGGSSPPPSGGGGTGGGGGGGTPPPAATGAFLTEQSTSRMLTMATFGPTDAEVAALTGTNESAWILAEFDKPTASFLTEAQAYYDLGTRPPGEIVDMFDLAATTWVFWRRAAEADDQLRQRMVFALSQLLVVSNSGGGILELFPQTLGYYLDILQEHAFGNYRDLLEDVTYSPAMADYLTYLGNQKGDPATGRVPDENYAREILQLFTIGLVELNTDGSPVLGTDGEPIETFDNDDITGLAKVFTGLFDDAFFYSGGFEESIPRTVVAVAQPLTMFEGIHSQEEKSFLGTTIPAGTSGTQSIDLALDHIMAHPNVGPFVGKQLIQRFVTSNPEPDYIERVATAFNSGTYLLPNGTSVGEGRKGDLKATLAAVLFDPDAERDNALNADQFGKIREPVLRVAHFLRAFEADMSFPEYAGPLFNTSPIDILGQHPFRSPSVFNFYRPGYVAPGTLSGDLGMTAPELQIVNASSTAGYINFLSYGTFKVQEDEFWSGRWAFDLSSVPFSEIQARRTFVPDYTDELALAATPAALIDHLSDKLLYGSMSEDTRTRLIQTLEELPPETYSDPDVAESFVGFAVLMVMSSPDYLVQR</sequence>
<dbReference type="RefSeq" id="WP_173199707.1">
    <property type="nucleotide sequence ID" value="NZ_JABFCX010000003.1"/>
</dbReference>
<name>A0A7Y3W5Z7_9PROT</name>
<keyword evidence="2" id="KW-0732">Signal</keyword>
<evidence type="ECO:0000256" key="1">
    <source>
        <dbReference type="SAM" id="MobiDB-lite"/>
    </source>
</evidence>
<keyword evidence="4" id="KW-1185">Reference proteome</keyword>
<feature type="compositionally biased region" description="Gly residues" evidence="1">
    <location>
        <begin position="36"/>
        <end position="47"/>
    </location>
</feature>
<gene>
    <name evidence="3" type="ORF">HK107_11035</name>
</gene>
<dbReference type="InterPro" id="IPR014917">
    <property type="entry name" value="DUF1800"/>
</dbReference>
<proteinExistence type="predicted"/>
<dbReference type="Proteomes" id="UP000536835">
    <property type="component" value="Unassembled WGS sequence"/>
</dbReference>
<accession>A0A7Y3W5Z7</accession>
<protein>
    <submittedName>
        <fullName evidence="3">DUF1800 domain-containing protein</fullName>
    </submittedName>
</protein>
<dbReference type="PANTHER" id="PTHR43737">
    <property type="entry name" value="BLL7424 PROTEIN"/>
    <property type="match status" value="1"/>
</dbReference>
<evidence type="ECO:0000256" key="2">
    <source>
        <dbReference type="SAM" id="SignalP"/>
    </source>
</evidence>
<feature type="signal peptide" evidence="2">
    <location>
        <begin position="1"/>
        <end position="18"/>
    </location>
</feature>
<dbReference type="EMBL" id="JABFCX010000003">
    <property type="protein sequence ID" value="NNU16852.1"/>
    <property type="molecule type" value="Genomic_DNA"/>
</dbReference>